<feature type="domain" description="START" evidence="3">
    <location>
        <begin position="213"/>
        <end position="365"/>
    </location>
</feature>
<keyword evidence="5" id="KW-1185">Reference proteome</keyword>
<evidence type="ECO:0000256" key="2">
    <source>
        <dbReference type="SAM" id="Phobius"/>
    </source>
</evidence>
<dbReference type="InterPro" id="IPR009769">
    <property type="entry name" value="EDR2_C"/>
</dbReference>
<evidence type="ECO:0000313" key="5">
    <source>
        <dbReference type="Proteomes" id="UP000075243"/>
    </source>
</evidence>
<dbReference type="OMA" id="SIGHEYR"/>
<dbReference type="AlphaFoldDB" id="A0A151RUS7"/>
<organism evidence="4 5">
    <name type="scientific">Cajanus cajan</name>
    <name type="common">Pigeon pea</name>
    <name type="synonym">Cajanus indicus</name>
    <dbReference type="NCBI Taxonomy" id="3821"/>
    <lineage>
        <taxon>Eukaryota</taxon>
        <taxon>Viridiplantae</taxon>
        <taxon>Streptophyta</taxon>
        <taxon>Embryophyta</taxon>
        <taxon>Tracheophyta</taxon>
        <taxon>Spermatophyta</taxon>
        <taxon>Magnoliopsida</taxon>
        <taxon>eudicotyledons</taxon>
        <taxon>Gunneridae</taxon>
        <taxon>Pentapetalae</taxon>
        <taxon>rosids</taxon>
        <taxon>fabids</taxon>
        <taxon>Fabales</taxon>
        <taxon>Fabaceae</taxon>
        <taxon>Papilionoideae</taxon>
        <taxon>50 kb inversion clade</taxon>
        <taxon>NPAAA clade</taxon>
        <taxon>indigoferoid/millettioid clade</taxon>
        <taxon>Phaseoleae</taxon>
        <taxon>Cajanus</taxon>
    </lineage>
</organism>
<dbReference type="InterPro" id="IPR002913">
    <property type="entry name" value="START_lipid-bd_dom"/>
</dbReference>
<accession>A0A151RUS7</accession>
<keyword evidence="2" id="KW-0812">Transmembrane</keyword>
<proteinExistence type="predicted"/>
<dbReference type="EMBL" id="KQ483563">
    <property type="protein sequence ID" value="KYP46279.1"/>
    <property type="molecule type" value="Genomic_DNA"/>
</dbReference>
<keyword evidence="2" id="KW-0472">Membrane</keyword>
<feature type="transmembrane region" description="Helical" evidence="2">
    <location>
        <begin position="737"/>
        <end position="757"/>
    </location>
</feature>
<dbReference type="InterPro" id="IPR045096">
    <property type="entry name" value="EDR2-like"/>
</dbReference>
<keyword evidence="2" id="KW-1133">Transmembrane helix</keyword>
<dbReference type="PANTHER" id="PTHR12136">
    <property type="entry name" value="ENHANCED DISEASE RESISTANCE-RELATED"/>
    <property type="match status" value="1"/>
</dbReference>
<feature type="region of interest" description="Disordered" evidence="1">
    <location>
        <begin position="1"/>
        <end position="22"/>
    </location>
</feature>
<dbReference type="Gramene" id="C.cajan_29902.t">
    <property type="protein sequence ID" value="C.cajan_29902.t"/>
    <property type="gene ID" value="C.cajan_29902"/>
</dbReference>
<dbReference type="Pfam" id="PF01852">
    <property type="entry name" value="START"/>
    <property type="match status" value="1"/>
</dbReference>
<evidence type="ECO:0000313" key="4">
    <source>
        <dbReference type="EMBL" id="KYP46279.1"/>
    </source>
</evidence>
<sequence length="786" mass="88764">MDAVATGSVLNKSGSGGSERSEDGGGIFEYFGWVYHLGVNSIGHEYCHLRYLFIRGKYVYMYKRDPNNNPGVKPIRQGVVGPTLMVEELGRRKVNNGELYVLRFYNRLDEAKKGEIACATAGEARGWIEAFDQAKQQAEYELTRGVCARDKLNMEAEINLEGHRPRVRRYAHGLRKLIRIGQGPETLLRQSKLAVRPDGFEGDSGDAVEAHQWKCVLTMAGIRIFEDVSDHKNDSVLAKSVGVIDATADTVFEVILSTEQQKRYEWDTLMCDLELVDSYDGHYDVVYGTYDSKYLSRWHSKQDFVFSRQWFCGQDGTYTILQFPAIHKKKPQRSGYRRAKVNPSSWEIRNLNTSMASNSPRCLVTHTLEIHSASWCQWKNNRSSKFERSIPYALLCQVAGLKEYIAANPPLHHETATTIVHSKISDASISSTEYEDEMHDEFYDAITADSSTSDEESDDDEKLVLQEPRVKLKNISWAITTLALKRTAAPDLSEELDPHITPITIPRDLHGSLRKGKDDNDTNCWTSPSGKGFMIRGKNYLKDSSKVVGGDPLLRLVAVDWFTVDKAADRIALHPKCLVQLGEDAHFALDMLIKNLKEKEAGKKLPFILVINLQVPAKPNYSLVLYYAADRPINKNSLLDKFVSGSDTFRDSRFKLIPSIVEGYWMVKRAVGTKACLLGKAVTCKYFRQDNFFELVVELSFMILLPFPYCLVNYNFMVIFCILQIDVDIGSSSVARSVIGLVLGYVTSLVVDLAILIEAKEEEELPEYILGTVRLNRLKLESAVPF</sequence>
<dbReference type="CDD" id="cd00177">
    <property type="entry name" value="START"/>
    <property type="match status" value="1"/>
</dbReference>
<gene>
    <name evidence="4" type="ORF">KK1_032156</name>
</gene>
<evidence type="ECO:0000256" key="1">
    <source>
        <dbReference type="SAM" id="MobiDB-lite"/>
    </source>
</evidence>
<dbReference type="Pfam" id="PF07059">
    <property type="entry name" value="EDR2_C"/>
    <property type="match status" value="1"/>
</dbReference>
<dbReference type="GO" id="GO:0008289">
    <property type="term" value="F:lipid binding"/>
    <property type="evidence" value="ECO:0007669"/>
    <property type="project" value="InterPro"/>
</dbReference>
<dbReference type="PROSITE" id="PS50848">
    <property type="entry name" value="START"/>
    <property type="match status" value="1"/>
</dbReference>
<dbReference type="InterPro" id="IPR023393">
    <property type="entry name" value="START-like_dom_sf"/>
</dbReference>
<dbReference type="PANTHER" id="PTHR12136:SF47">
    <property type="entry name" value="ENHANCED DISEASE RESISTANCE PROTEIN (DUF1336)"/>
    <property type="match status" value="1"/>
</dbReference>
<dbReference type="Proteomes" id="UP000075243">
    <property type="component" value="Unassembled WGS sequence"/>
</dbReference>
<protein>
    <recommendedName>
        <fullName evidence="3">START domain-containing protein</fullName>
    </recommendedName>
</protein>
<dbReference type="SUPFAM" id="SSF55961">
    <property type="entry name" value="Bet v1-like"/>
    <property type="match status" value="1"/>
</dbReference>
<feature type="transmembrane region" description="Helical" evidence="2">
    <location>
        <begin position="699"/>
        <end position="725"/>
    </location>
</feature>
<dbReference type="Gene3D" id="3.30.530.20">
    <property type="match status" value="1"/>
</dbReference>
<reference evidence="4" key="1">
    <citation type="journal article" date="2012" name="Nat. Biotechnol.">
        <title>Draft genome sequence of pigeonpea (Cajanus cajan), an orphan legume crop of resource-poor farmers.</title>
        <authorList>
            <person name="Varshney R.K."/>
            <person name="Chen W."/>
            <person name="Li Y."/>
            <person name="Bharti A.K."/>
            <person name="Saxena R.K."/>
            <person name="Schlueter J.A."/>
            <person name="Donoghue M.T."/>
            <person name="Azam S."/>
            <person name="Fan G."/>
            <person name="Whaley A.M."/>
            <person name="Farmer A.D."/>
            <person name="Sheridan J."/>
            <person name="Iwata A."/>
            <person name="Tuteja R."/>
            <person name="Penmetsa R.V."/>
            <person name="Wu W."/>
            <person name="Upadhyaya H.D."/>
            <person name="Yang S.P."/>
            <person name="Shah T."/>
            <person name="Saxena K.B."/>
            <person name="Michael T."/>
            <person name="McCombie W.R."/>
            <person name="Yang B."/>
            <person name="Zhang G."/>
            <person name="Yang H."/>
            <person name="Wang J."/>
            <person name="Spillane C."/>
            <person name="Cook D.R."/>
            <person name="May G.D."/>
            <person name="Xu X."/>
            <person name="Jackson S.A."/>
        </authorList>
    </citation>
    <scope>NUCLEOTIDE SEQUENCE [LARGE SCALE GENOMIC DNA]</scope>
</reference>
<name>A0A151RUS7_CAJCA</name>
<evidence type="ECO:0000259" key="3">
    <source>
        <dbReference type="PROSITE" id="PS50848"/>
    </source>
</evidence>